<dbReference type="GO" id="GO:0004252">
    <property type="term" value="F:serine-type endopeptidase activity"/>
    <property type="evidence" value="ECO:0007669"/>
    <property type="project" value="InterPro"/>
</dbReference>
<dbReference type="Pfam" id="PF13365">
    <property type="entry name" value="Trypsin_2"/>
    <property type="match status" value="1"/>
</dbReference>
<accession>A0A4V1AWG0</accession>
<evidence type="ECO:0000313" key="2">
    <source>
        <dbReference type="Proteomes" id="UP000294325"/>
    </source>
</evidence>
<dbReference type="KEGG" id="nwr:E3U44_08330"/>
<dbReference type="Gene3D" id="2.40.10.10">
    <property type="entry name" value="Trypsin-like serine proteases"/>
    <property type="match status" value="2"/>
</dbReference>
<proteinExistence type="predicted"/>
<sequence>MPQQLLLFLFIILMFLPEAEILADLPDTINRVKHAVVGIGTYTPTHQSQASYRGTGFMVADGRHVVTNAHVLPSSLNAKRREHIAVFVGIQGKVRRAEKVVVDHKHDLALLKIDGASLPAFSLGNASRVREGDLVAFTGFPIGPVLGLYPVTHRGIVAAITPIASAGRVLRDLNPQRIQHLRSEPFKVFQLDATAYPGNSGSPVYDPDTGKLLGVVNMVFVKESKENILKDPSGITYAIPVDHLRTLLSRAGLKP</sequence>
<dbReference type="OrthoDB" id="212300at2"/>
<dbReference type="PANTHER" id="PTHR43019:SF23">
    <property type="entry name" value="PROTEASE DO-LIKE 5, CHLOROPLASTIC"/>
    <property type="match status" value="1"/>
</dbReference>
<name>A0A4V1AWG0_9GAMM</name>
<dbReference type="SUPFAM" id="SSF50494">
    <property type="entry name" value="Trypsin-like serine proteases"/>
    <property type="match status" value="1"/>
</dbReference>
<dbReference type="PRINTS" id="PR00834">
    <property type="entry name" value="PROTEASES2C"/>
</dbReference>
<dbReference type="InterPro" id="IPR001940">
    <property type="entry name" value="Peptidase_S1C"/>
</dbReference>
<protein>
    <submittedName>
        <fullName evidence="1">Serine protease</fullName>
    </submittedName>
</protein>
<dbReference type="InterPro" id="IPR043504">
    <property type="entry name" value="Peptidase_S1_PA_chymotrypsin"/>
</dbReference>
<dbReference type="EMBL" id="CP038033">
    <property type="protein sequence ID" value="QBQ56505.1"/>
    <property type="molecule type" value="Genomic_DNA"/>
</dbReference>
<keyword evidence="2" id="KW-1185">Reference proteome</keyword>
<reference evidence="1 2" key="1">
    <citation type="submission" date="2019-03" db="EMBL/GenBank/DDBJ databases">
        <title>The genome sequence of Nitrosococcus wardiae strain D1FHST reveals the archetypal metabolic capacity of ammonia-oxidizing Gammaproteobacteria.</title>
        <authorList>
            <person name="Wang L."/>
            <person name="Lim C.K."/>
            <person name="Hanson T.E."/>
            <person name="Dang H."/>
            <person name="Klotz M.G."/>
        </authorList>
    </citation>
    <scope>NUCLEOTIDE SEQUENCE [LARGE SCALE GENOMIC DNA]</scope>
    <source>
        <strain evidence="1 2">D1FHS</strain>
    </source>
</reference>
<dbReference type="Proteomes" id="UP000294325">
    <property type="component" value="Chromosome"/>
</dbReference>
<dbReference type="GO" id="GO:0006508">
    <property type="term" value="P:proteolysis"/>
    <property type="evidence" value="ECO:0007669"/>
    <property type="project" value="UniProtKB-KW"/>
</dbReference>
<keyword evidence="1" id="KW-0378">Hydrolase</keyword>
<dbReference type="PANTHER" id="PTHR43019">
    <property type="entry name" value="SERINE ENDOPROTEASE DEGS"/>
    <property type="match status" value="1"/>
</dbReference>
<dbReference type="AlphaFoldDB" id="A0A4V1AWG0"/>
<evidence type="ECO:0000313" key="1">
    <source>
        <dbReference type="EMBL" id="QBQ56505.1"/>
    </source>
</evidence>
<gene>
    <name evidence="1" type="ORF">E3U44_08330</name>
</gene>
<dbReference type="InterPro" id="IPR009003">
    <property type="entry name" value="Peptidase_S1_PA"/>
</dbReference>
<organism evidence="1 2">
    <name type="scientific">Nitrosococcus wardiae</name>
    <dbReference type="NCBI Taxonomy" id="1814290"/>
    <lineage>
        <taxon>Bacteria</taxon>
        <taxon>Pseudomonadati</taxon>
        <taxon>Pseudomonadota</taxon>
        <taxon>Gammaproteobacteria</taxon>
        <taxon>Chromatiales</taxon>
        <taxon>Chromatiaceae</taxon>
        <taxon>Nitrosococcus</taxon>
    </lineage>
</organism>
<keyword evidence="1" id="KW-0645">Protease</keyword>